<protein>
    <recommendedName>
        <fullName evidence="2">LysM domain-containing protein</fullName>
    </recommendedName>
</protein>
<dbReference type="InterPro" id="IPR018392">
    <property type="entry name" value="LysM"/>
</dbReference>
<dbReference type="AlphaFoldDB" id="A0A6A4HW63"/>
<feature type="non-terminal residue" evidence="3">
    <location>
        <position position="221"/>
    </location>
</feature>
<dbReference type="Proteomes" id="UP000799118">
    <property type="component" value="Unassembled WGS sequence"/>
</dbReference>
<feature type="non-terminal residue" evidence="3">
    <location>
        <position position="1"/>
    </location>
</feature>
<evidence type="ECO:0000313" key="3">
    <source>
        <dbReference type="EMBL" id="KAE9401498.1"/>
    </source>
</evidence>
<sequence>LCLTCSSSLRSNEHTFTTECCQKPICSSCIAANPRLARYNPCIFCLGGVEVVGARSSKGKQQQLVPPDKVNINGAVRDQDTFILGDDDEDEDEDGEAPPPYLEQTSSQAQEPDLSENSGSPHEYFIQPSDTLHGIALRFGVDVQLCRLNNLPPSTLNITPHLLHTRTVLTLPPSARLKDRDGNNKQRAVRRTRERAEKRLQTITKEVDWRVAKAYVALAED</sequence>
<keyword evidence="4" id="KW-1185">Reference proteome</keyword>
<evidence type="ECO:0000313" key="4">
    <source>
        <dbReference type="Proteomes" id="UP000799118"/>
    </source>
</evidence>
<evidence type="ECO:0000259" key="2">
    <source>
        <dbReference type="Pfam" id="PF01476"/>
    </source>
</evidence>
<feature type="domain" description="LysM" evidence="2">
    <location>
        <begin position="126"/>
        <end position="157"/>
    </location>
</feature>
<dbReference type="OrthoDB" id="2107166at2759"/>
<organism evidence="3 4">
    <name type="scientific">Gymnopus androsaceus JB14</name>
    <dbReference type="NCBI Taxonomy" id="1447944"/>
    <lineage>
        <taxon>Eukaryota</taxon>
        <taxon>Fungi</taxon>
        <taxon>Dikarya</taxon>
        <taxon>Basidiomycota</taxon>
        <taxon>Agaricomycotina</taxon>
        <taxon>Agaricomycetes</taxon>
        <taxon>Agaricomycetidae</taxon>
        <taxon>Agaricales</taxon>
        <taxon>Marasmiineae</taxon>
        <taxon>Omphalotaceae</taxon>
        <taxon>Gymnopus</taxon>
    </lineage>
</organism>
<dbReference type="CDD" id="cd00118">
    <property type="entry name" value="LysM"/>
    <property type="match status" value="1"/>
</dbReference>
<evidence type="ECO:0000256" key="1">
    <source>
        <dbReference type="SAM" id="MobiDB-lite"/>
    </source>
</evidence>
<accession>A0A6A4HW63</accession>
<proteinExistence type="predicted"/>
<gene>
    <name evidence="3" type="ORF">BT96DRAFT_762044</name>
</gene>
<dbReference type="Pfam" id="PF01476">
    <property type="entry name" value="LysM"/>
    <property type="match status" value="1"/>
</dbReference>
<feature type="compositionally biased region" description="Polar residues" evidence="1">
    <location>
        <begin position="103"/>
        <end position="120"/>
    </location>
</feature>
<dbReference type="Gene3D" id="3.10.350.10">
    <property type="entry name" value="LysM domain"/>
    <property type="match status" value="1"/>
</dbReference>
<reference evidence="3" key="1">
    <citation type="journal article" date="2019" name="Environ. Microbiol.">
        <title>Fungal ecological strategies reflected in gene transcription - a case study of two litter decomposers.</title>
        <authorList>
            <person name="Barbi F."/>
            <person name="Kohler A."/>
            <person name="Barry K."/>
            <person name="Baskaran P."/>
            <person name="Daum C."/>
            <person name="Fauchery L."/>
            <person name="Ihrmark K."/>
            <person name="Kuo A."/>
            <person name="LaButti K."/>
            <person name="Lipzen A."/>
            <person name="Morin E."/>
            <person name="Grigoriev I.V."/>
            <person name="Henrissat B."/>
            <person name="Lindahl B."/>
            <person name="Martin F."/>
        </authorList>
    </citation>
    <scope>NUCLEOTIDE SEQUENCE</scope>
    <source>
        <strain evidence="3">JB14</strain>
    </source>
</reference>
<feature type="compositionally biased region" description="Acidic residues" evidence="1">
    <location>
        <begin position="85"/>
        <end position="96"/>
    </location>
</feature>
<dbReference type="InterPro" id="IPR036779">
    <property type="entry name" value="LysM_dom_sf"/>
</dbReference>
<feature type="region of interest" description="Disordered" evidence="1">
    <location>
        <begin position="85"/>
        <end position="124"/>
    </location>
</feature>
<name>A0A6A4HW63_9AGAR</name>
<dbReference type="EMBL" id="ML769445">
    <property type="protein sequence ID" value="KAE9401498.1"/>
    <property type="molecule type" value="Genomic_DNA"/>
</dbReference>